<comment type="similarity">
    <text evidence="2">Belongs to the PP2C family.</text>
</comment>
<keyword evidence="4" id="KW-0378">Hydrolase</keyword>
<proteinExistence type="inferred from homology"/>
<evidence type="ECO:0000256" key="5">
    <source>
        <dbReference type="ARBA" id="ARBA00022842"/>
    </source>
</evidence>
<keyword evidence="3" id="KW-0479">Metal-binding</keyword>
<keyword evidence="6" id="KW-0464">Manganese</keyword>
<dbReference type="Gene3D" id="1.10.10.430">
    <property type="entry name" value="Phosphatase 2C, C-terminal domain suprefamily"/>
    <property type="match status" value="1"/>
</dbReference>
<dbReference type="InterPro" id="IPR012911">
    <property type="entry name" value="PP2C_C"/>
</dbReference>
<evidence type="ECO:0000256" key="3">
    <source>
        <dbReference type="ARBA" id="ARBA00022723"/>
    </source>
</evidence>
<accession>A0ABQ9EWL8</accession>
<gene>
    <name evidence="8" type="ORF">KUTeg_014463</name>
</gene>
<sequence>MFHATVGLPHKRTLGSRDNMSIVIVALKGAPGISEEAVKQEQELDARIEEKIKEILDNPDLHDSDLQYIMHILVESILNKLRPKKKDDEIEEKQILNKIQFFCNLLCVYSRLLCSFIPHNYLNFMHNNLLDVQCDASYKINPYLRFLRFFAFYWVDFNDHICVLDNASFLLFIGWALPIINNNIFIPNHCVYSSFYCFTSNMLTNNYIHFGRAYACHAFSFPLKMQFIVDYFDNYSNLLGYRICYNFFAKFSCINN</sequence>
<evidence type="ECO:0000256" key="4">
    <source>
        <dbReference type="ARBA" id="ARBA00022801"/>
    </source>
</evidence>
<dbReference type="InterPro" id="IPR036580">
    <property type="entry name" value="PP2C_C_sf"/>
</dbReference>
<evidence type="ECO:0000256" key="6">
    <source>
        <dbReference type="ARBA" id="ARBA00023211"/>
    </source>
</evidence>
<reference evidence="8 9" key="1">
    <citation type="submission" date="2022-12" db="EMBL/GenBank/DDBJ databases">
        <title>Chromosome-level genome of Tegillarca granosa.</title>
        <authorList>
            <person name="Kim J."/>
        </authorList>
    </citation>
    <scope>NUCLEOTIDE SEQUENCE [LARGE SCALE GENOMIC DNA]</scope>
    <source>
        <strain evidence="8">Teg-2019</strain>
        <tissue evidence="8">Adductor muscle</tissue>
    </source>
</reference>
<evidence type="ECO:0000313" key="8">
    <source>
        <dbReference type="EMBL" id="KAJ8309589.1"/>
    </source>
</evidence>
<dbReference type="EMBL" id="JARBDR010000657">
    <property type="protein sequence ID" value="KAJ8309589.1"/>
    <property type="molecule type" value="Genomic_DNA"/>
</dbReference>
<protein>
    <recommendedName>
        <fullName evidence="7">Protein serine/threonine phosphatase 2C C-terminal domain-containing protein</fullName>
    </recommendedName>
</protein>
<name>A0ABQ9EWL8_TEGGR</name>
<keyword evidence="9" id="KW-1185">Reference proteome</keyword>
<evidence type="ECO:0000256" key="2">
    <source>
        <dbReference type="ARBA" id="ARBA00006702"/>
    </source>
</evidence>
<evidence type="ECO:0000256" key="1">
    <source>
        <dbReference type="ARBA" id="ARBA00001936"/>
    </source>
</evidence>
<comment type="cofactor">
    <cofactor evidence="1">
        <name>Mn(2+)</name>
        <dbReference type="ChEBI" id="CHEBI:29035"/>
    </cofactor>
</comment>
<evidence type="ECO:0000259" key="7">
    <source>
        <dbReference type="Pfam" id="PF07830"/>
    </source>
</evidence>
<dbReference type="Pfam" id="PF07830">
    <property type="entry name" value="PP2C_C"/>
    <property type="match status" value="1"/>
</dbReference>
<organism evidence="8 9">
    <name type="scientific">Tegillarca granosa</name>
    <name type="common">Malaysian cockle</name>
    <name type="synonym">Anadara granosa</name>
    <dbReference type="NCBI Taxonomy" id="220873"/>
    <lineage>
        <taxon>Eukaryota</taxon>
        <taxon>Metazoa</taxon>
        <taxon>Spiralia</taxon>
        <taxon>Lophotrochozoa</taxon>
        <taxon>Mollusca</taxon>
        <taxon>Bivalvia</taxon>
        <taxon>Autobranchia</taxon>
        <taxon>Pteriomorphia</taxon>
        <taxon>Arcoida</taxon>
        <taxon>Arcoidea</taxon>
        <taxon>Arcidae</taxon>
        <taxon>Tegillarca</taxon>
    </lineage>
</organism>
<dbReference type="SUPFAM" id="SSF81601">
    <property type="entry name" value="Protein serine/threonine phosphatase 2C, C-terminal domain"/>
    <property type="match status" value="1"/>
</dbReference>
<keyword evidence="5" id="KW-0460">Magnesium</keyword>
<comment type="caution">
    <text evidence="8">The sequence shown here is derived from an EMBL/GenBank/DDBJ whole genome shotgun (WGS) entry which is preliminary data.</text>
</comment>
<evidence type="ECO:0000313" key="9">
    <source>
        <dbReference type="Proteomes" id="UP001217089"/>
    </source>
</evidence>
<dbReference type="Proteomes" id="UP001217089">
    <property type="component" value="Unassembled WGS sequence"/>
</dbReference>
<feature type="domain" description="Protein serine/threonine phosphatase 2C C-terminal" evidence="7">
    <location>
        <begin position="21"/>
        <end position="81"/>
    </location>
</feature>